<organism evidence="1 2">
    <name type="scientific">Novosphingobium lindaniclasticum LE124</name>
    <dbReference type="NCBI Taxonomy" id="1096930"/>
    <lineage>
        <taxon>Bacteria</taxon>
        <taxon>Pseudomonadati</taxon>
        <taxon>Pseudomonadota</taxon>
        <taxon>Alphaproteobacteria</taxon>
        <taxon>Sphingomonadales</taxon>
        <taxon>Sphingomonadaceae</taxon>
        <taxon>Novosphingobium</taxon>
    </lineage>
</organism>
<gene>
    <name evidence="1" type="ORF">L284_09665</name>
</gene>
<dbReference type="AlphaFoldDB" id="T0HTC8"/>
<comment type="caution">
    <text evidence="1">The sequence shown here is derived from an EMBL/GenBank/DDBJ whole genome shotgun (WGS) entry which is preliminary data.</text>
</comment>
<evidence type="ECO:0000313" key="2">
    <source>
        <dbReference type="Proteomes" id="UP000015527"/>
    </source>
</evidence>
<dbReference type="PATRIC" id="fig|1096930.3.peg.1920"/>
<dbReference type="Proteomes" id="UP000015527">
    <property type="component" value="Unassembled WGS sequence"/>
</dbReference>
<proteinExistence type="predicted"/>
<keyword evidence="2" id="KW-1185">Reference proteome</keyword>
<reference evidence="1 2" key="1">
    <citation type="journal article" date="2013" name="Genome Announc.">
        <title>Genome Sequence of Novosphingobium lindaniclasticum LE124T, Isolated from a Hexachlorocyclohexane Dumpsite.</title>
        <authorList>
            <person name="Saxena A."/>
            <person name="Nayyar N."/>
            <person name="Sangwan N."/>
            <person name="Kumari R."/>
            <person name="Khurana J.P."/>
            <person name="Lal R."/>
        </authorList>
    </citation>
    <scope>NUCLEOTIDE SEQUENCE [LARGE SCALE GENOMIC DNA]</scope>
    <source>
        <strain evidence="1 2">LE124</strain>
    </source>
</reference>
<accession>T0HTC8</accession>
<dbReference type="EMBL" id="ATHL01000070">
    <property type="protein sequence ID" value="EQB16332.1"/>
    <property type="molecule type" value="Genomic_DNA"/>
</dbReference>
<name>T0HTC8_9SPHN</name>
<sequence length="81" mass="8456">MRGDAHLAQCLDEGGGVVVLVRAQRDPMAPFHPAQHGQCGIALGGAGGVGEDRIDNEAIAVLHEDMGHMAQLGCLAPRFLE</sequence>
<protein>
    <submittedName>
        <fullName evidence="1">Uncharacterized protein</fullName>
    </submittedName>
</protein>
<evidence type="ECO:0000313" key="1">
    <source>
        <dbReference type="EMBL" id="EQB16332.1"/>
    </source>
</evidence>